<reference evidence="2 4" key="1">
    <citation type="journal article" date="2015" name="Genome Biol. Evol.">
        <title>Characterization of Three Mycobacterium spp. with Potential Use in Bioremediation by Genome Sequencing and Comparative Genomics.</title>
        <authorList>
            <person name="Das S."/>
            <person name="Pettersson B.M."/>
            <person name="Behra P.R."/>
            <person name="Ramesh M."/>
            <person name="Dasgupta S."/>
            <person name="Bhattacharya A."/>
            <person name="Kirsebom L.A."/>
        </authorList>
    </citation>
    <scope>NUCLEOTIDE SEQUENCE [LARGE SCALE GENOMIC DNA]</scope>
    <source>
        <strain evidence="2 4">DSM 44075</strain>
    </source>
</reference>
<dbReference type="Proteomes" id="UP000036313">
    <property type="component" value="Unassembled WGS sequence"/>
</dbReference>
<keyword evidence="3" id="KW-1185">Reference proteome</keyword>
<evidence type="ECO:0000313" key="2">
    <source>
        <dbReference type="EMBL" id="KMO68147.1"/>
    </source>
</evidence>
<evidence type="ECO:0000313" key="3">
    <source>
        <dbReference type="Proteomes" id="UP000034150"/>
    </source>
</evidence>
<comment type="caution">
    <text evidence="2">The sequence shown here is derived from an EMBL/GenBank/DDBJ whole genome shotgun (WGS) entry which is preliminary data.</text>
</comment>
<gene>
    <name evidence="2" type="ORF">MOBUDSM44075_05145</name>
    <name evidence="1" type="ORF">WN67_09355</name>
</gene>
<dbReference type="EMBL" id="JYNU01000058">
    <property type="protein sequence ID" value="KMO68147.1"/>
    <property type="molecule type" value="Genomic_DNA"/>
</dbReference>
<dbReference type="EMBL" id="LAUZ02000012">
    <property type="protein sequence ID" value="KKF02220.1"/>
    <property type="molecule type" value="Genomic_DNA"/>
</dbReference>
<dbReference type="AlphaFoldDB" id="A0A0J6VEW6"/>
<name>A0A0J6VEW6_9MYCO</name>
<dbReference type="PATRIC" id="fig|1807.13.peg.1499"/>
<evidence type="ECO:0000313" key="4">
    <source>
        <dbReference type="Proteomes" id="UP000036313"/>
    </source>
</evidence>
<organism evidence="2 4">
    <name type="scientific">Mycolicibacterium obuense</name>
    <dbReference type="NCBI Taxonomy" id="1807"/>
    <lineage>
        <taxon>Bacteria</taxon>
        <taxon>Bacillati</taxon>
        <taxon>Actinomycetota</taxon>
        <taxon>Actinomycetes</taxon>
        <taxon>Mycobacteriales</taxon>
        <taxon>Mycobacteriaceae</taxon>
        <taxon>Mycolicibacterium</taxon>
    </lineage>
</organism>
<sequence length="63" mass="7069">MDRTPPVGQFENFYSSRTPPWVIDEPPPAVVAFDDADRQRYVRSLGRVTRSGALVHVLALSAR</sequence>
<protein>
    <submittedName>
        <fullName evidence="2">Uncharacterized protein</fullName>
    </submittedName>
</protein>
<proteinExistence type="predicted"/>
<evidence type="ECO:0000313" key="1">
    <source>
        <dbReference type="EMBL" id="KKF02220.1"/>
    </source>
</evidence>
<dbReference type="RefSeq" id="WP_046362746.1">
    <property type="nucleotide sequence ID" value="NZ_CALTXN010000017.1"/>
</dbReference>
<accession>A0A0J6VEW6</accession>
<reference evidence="1 3" key="2">
    <citation type="submission" date="2015-04" db="EMBL/GenBank/DDBJ databases">
        <title>Genome sequence of Mycobacterium obuense UC1.</title>
        <authorList>
            <person name="Greninger A.L."/>
            <person name="Cunningham G."/>
            <person name="Chiu C.Y."/>
            <person name="Miller S."/>
        </authorList>
    </citation>
    <scope>NUCLEOTIDE SEQUENCE [LARGE SCALE GENOMIC DNA]</scope>
    <source>
        <strain evidence="1 3">UC1</strain>
    </source>
</reference>
<dbReference type="Proteomes" id="UP000034150">
    <property type="component" value="Unassembled WGS sequence"/>
</dbReference>